<evidence type="ECO:0000256" key="5">
    <source>
        <dbReference type="ARBA" id="ARBA00022989"/>
    </source>
</evidence>
<keyword evidence="10" id="KW-0050">Antiport</keyword>
<feature type="transmembrane region" description="Helical" evidence="10">
    <location>
        <begin position="352"/>
        <end position="377"/>
    </location>
</feature>
<proteinExistence type="inferred from homology"/>
<feature type="transmembrane region" description="Helical" evidence="10">
    <location>
        <begin position="389"/>
        <end position="412"/>
    </location>
</feature>
<comment type="similarity">
    <text evidence="10">Belongs to the monovalent cation:proton antiporter 1 (CPA1) transporter (TC 2.A.36) family.</text>
</comment>
<keyword evidence="3 10" id="KW-1003">Cell membrane</keyword>
<feature type="transmembrane region" description="Helical" evidence="10">
    <location>
        <begin position="32"/>
        <end position="51"/>
    </location>
</feature>
<protein>
    <submittedName>
        <fullName evidence="12">Na+/H+ antiporter</fullName>
    </submittedName>
</protein>
<dbReference type="InterPro" id="IPR018422">
    <property type="entry name" value="Cation/H_exchanger_CPA1"/>
</dbReference>
<name>A0A1V4HM02_9BACL</name>
<dbReference type="GO" id="GO:0015386">
    <property type="term" value="F:potassium:proton antiporter activity"/>
    <property type="evidence" value="ECO:0007669"/>
    <property type="project" value="TreeGrafter"/>
</dbReference>
<keyword evidence="5 10" id="KW-1133">Transmembrane helix</keyword>
<evidence type="ECO:0000313" key="13">
    <source>
        <dbReference type="Proteomes" id="UP000190626"/>
    </source>
</evidence>
<dbReference type="Pfam" id="PF00999">
    <property type="entry name" value="Na_H_Exchanger"/>
    <property type="match status" value="1"/>
</dbReference>
<evidence type="ECO:0000256" key="9">
    <source>
        <dbReference type="ARBA" id="ARBA00023201"/>
    </source>
</evidence>
<feature type="transmembrane region" description="Helical" evidence="10">
    <location>
        <begin position="228"/>
        <end position="254"/>
    </location>
</feature>
<dbReference type="AlphaFoldDB" id="A0A1V4HM02"/>
<reference evidence="13" key="1">
    <citation type="submission" date="2016-07" db="EMBL/GenBank/DDBJ databases">
        <authorList>
            <person name="Florea S."/>
            <person name="Webb J.S."/>
            <person name="Jaromczyk J."/>
            <person name="Schardl C.L."/>
        </authorList>
    </citation>
    <scope>NUCLEOTIDE SEQUENCE [LARGE SCALE GENOMIC DNA]</scope>
    <source>
        <strain evidence="13">CY1</strain>
    </source>
</reference>
<evidence type="ECO:0000256" key="6">
    <source>
        <dbReference type="ARBA" id="ARBA00023053"/>
    </source>
</evidence>
<evidence type="ECO:0000256" key="4">
    <source>
        <dbReference type="ARBA" id="ARBA00022692"/>
    </source>
</evidence>
<evidence type="ECO:0000256" key="2">
    <source>
        <dbReference type="ARBA" id="ARBA00022448"/>
    </source>
</evidence>
<dbReference type="InterPro" id="IPR006153">
    <property type="entry name" value="Cation/H_exchanger_TM"/>
</dbReference>
<dbReference type="EMBL" id="MBTG01000012">
    <property type="protein sequence ID" value="OPH57724.1"/>
    <property type="molecule type" value="Genomic_DNA"/>
</dbReference>
<keyword evidence="6 10" id="KW-0915">Sodium</keyword>
<dbReference type="NCBIfam" id="TIGR00831">
    <property type="entry name" value="a_cpa1"/>
    <property type="match status" value="1"/>
</dbReference>
<feature type="transmembrane region" description="Helical" evidence="10">
    <location>
        <begin position="181"/>
        <end position="208"/>
    </location>
</feature>
<keyword evidence="13" id="KW-1185">Reference proteome</keyword>
<feature type="transmembrane region" description="Helical" evidence="10">
    <location>
        <begin position="113"/>
        <end position="135"/>
    </location>
</feature>
<evidence type="ECO:0000256" key="3">
    <source>
        <dbReference type="ARBA" id="ARBA00022475"/>
    </source>
</evidence>
<feature type="transmembrane region" description="Helical" evidence="10">
    <location>
        <begin position="84"/>
        <end position="107"/>
    </location>
</feature>
<comment type="subcellular location">
    <subcellularLocation>
        <location evidence="1 10">Cell membrane</location>
        <topology evidence="1 10">Multi-pass membrane protein</topology>
    </subcellularLocation>
</comment>
<feature type="transmembrane region" description="Helical" evidence="10">
    <location>
        <begin position="311"/>
        <end position="332"/>
    </location>
</feature>
<dbReference type="InterPro" id="IPR004705">
    <property type="entry name" value="Cation/H_exchanger_CPA1_bac"/>
</dbReference>
<dbReference type="Gene3D" id="6.10.140.1330">
    <property type="match status" value="1"/>
</dbReference>
<dbReference type="GO" id="GO:0005886">
    <property type="term" value="C:plasma membrane"/>
    <property type="evidence" value="ECO:0007669"/>
    <property type="project" value="UniProtKB-SubCell"/>
</dbReference>
<evidence type="ECO:0000256" key="8">
    <source>
        <dbReference type="ARBA" id="ARBA00023136"/>
    </source>
</evidence>
<keyword evidence="8 10" id="KW-0472">Membrane</keyword>
<feature type="domain" description="Cation/H+ exchanger transmembrane" evidence="11">
    <location>
        <begin position="11"/>
        <end position="413"/>
    </location>
</feature>
<feature type="transmembrane region" description="Helical" evidence="10">
    <location>
        <begin position="156"/>
        <end position="175"/>
    </location>
</feature>
<dbReference type="RefSeq" id="WP_079413223.1">
    <property type="nucleotide sequence ID" value="NZ_MBTG01000012.1"/>
</dbReference>
<evidence type="ECO:0000256" key="10">
    <source>
        <dbReference type="RuleBase" id="RU366002"/>
    </source>
</evidence>
<dbReference type="GO" id="GO:0051453">
    <property type="term" value="P:regulation of intracellular pH"/>
    <property type="evidence" value="ECO:0007669"/>
    <property type="project" value="TreeGrafter"/>
</dbReference>
<dbReference type="GO" id="GO:0015385">
    <property type="term" value="F:sodium:proton antiporter activity"/>
    <property type="evidence" value="ECO:0007669"/>
    <property type="project" value="InterPro"/>
</dbReference>
<dbReference type="PANTHER" id="PTHR10110">
    <property type="entry name" value="SODIUM/HYDROGEN EXCHANGER"/>
    <property type="match status" value="1"/>
</dbReference>
<evidence type="ECO:0000256" key="7">
    <source>
        <dbReference type="ARBA" id="ARBA00023065"/>
    </source>
</evidence>
<feature type="transmembrane region" description="Helical" evidence="10">
    <location>
        <begin position="274"/>
        <end position="291"/>
    </location>
</feature>
<dbReference type="GO" id="GO:0098719">
    <property type="term" value="P:sodium ion import across plasma membrane"/>
    <property type="evidence" value="ECO:0007669"/>
    <property type="project" value="TreeGrafter"/>
</dbReference>
<keyword evidence="2 10" id="KW-0813">Transport</keyword>
<comment type="caution">
    <text evidence="12">The sequence shown here is derived from an EMBL/GenBank/DDBJ whole genome shotgun (WGS) entry which is preliminary data.</text>
</comment>
<evidence type="ECO:0000313" key="12">
    <source>
        <dbReference type="EMBL" id="OPH57724.1"/>
    </source>
</evidence>
<accession>A0A1V4HM02</accession>
<organism evidence="12 13">
    <name type="scientific">Paenibacillus ferrarius</name>
    <dbReference type="NCBI Taxonomy" id="1469647"/>
    <lineage>
        <taxon>Bacteria</taxon>
        <taxon>Bacillati</taxon>
        <taxon>Bacillota</taxon>
        <taxon>Bacilli</taxon>
        <taxon>Bacillales</taxon>
        <taxon>Paenibacillaceae</taxon>
        <taxon>Paenibacillus</taxon>
    </lineage>
</organism>
<evidence type="ECO:0000256" key="1">
    <source>
        <dbReference type="ARBA" id="ARBA00004651"/>
    </source>
</evidence>
<keyword evidence="4 10" id="KW-0812">Transmembrane</keyword>
<sequence>MEVFIIILMLLVLIGVSNVVYRFVPFIPVPLIQIVLGASLVVVPLGIHLHLEPELFFILFIAPLLYNDGKHTPRDELWRLRAPILLLAVGLVFITVCVVGYSVHWLIPSIPLAAAFGLAAILSPTDAVAVGSLAGRIHLPRSLKRLLEGEALMNDASGLVAFKFAIAAAVTGVFSLPKASFSFLVISIGGLLVGAIVAFLIVGLRHLLRRAGLEDETMHMLLQILTPFLLYLIAEELGVSGILAAVAGGLVHAIENERMPFTMPNLKSVSNPTWSVILFVLNGLVFVLLGLQIPDVSRTILSDPAFDNFKVIGYAVLIYAMLLVLRFVWTFLFSRGGRWFGNKSNEVPSLRILTLTAISGVRGAVTLAGAFSIPLLLQNGDPFPQRDLIIFLASSVILLSLLTASIALPLLAKKKSTTDDAEKERLEREWQIEVMAAAVRALQKTSNEENEMAVSTVISDYKLMMQQLGQKDNKTKRLPRSRQEEAGMRLLALSIERKYVNDRLESGQVSREQANYYLNMLEQIELILANKLDLGKVIIKTLWRRLKMIVFVRQPSVVSGISEPDMIALRTLKMQCSQAVVDEFSERCSLKSDEATEGVLEYYRQMLDRLRRFTIGSRRKDRSFDECRRELHWIAVQAERDAVQAFFEKGDITRDMATLLRRVIRNREASLYELEEIV</sequence>
<comment type="function">
    <text evidence="10">Na(+)/H(+) antiporter that extrudes sodium in exchange for external protons.</text>
</comment>
<dbReference type="PANTHER" id="PTHR10110:SF86">
    <property type="entry name" value="SODIUM_HYDROGEN EXCHANGER 7"/>
    <property type="match status" value="1"/>
</dbReference>
<comment type="caution">
    <text evidence="10">Lacks conserved residue(s) required for the propagation of feature annotation.</text>
</comment>
<keyword evidence="9 10" id="KW-0739">Sodium transport</keyword>
<evidence type="ECO:0000259" key="11">
    <source>
        <dbReference type="Pfam" id="PF00999"/>
    </source>
</evidence>
<dbReference type="Proteomes" id="UP000190626">
    <property type="component" value="Unassembled WGS sequence"/>
</dbReference>
<keyword evidence="7 10" id="KW-0406">Ion transport</keyword>
<dbReference type="STRING" id="1469647.BC351_04210"/>
<dbReference type="OrthoDB" id="9809206at2"/>
<gene>
    <name evidence="12" type="ORF">BC351_04210</name>
</gene>